<dbReference type="AlphaFoldDB" id="A0A7Y5AVB2"/>
<proteinExistence type="predicted"/>
<reference evidence="3 4" key="1">
    <citation type="submission" date="2020-06" db="EMBL/GenBank/DDBJ databases">
        <title>Rheinheimera sp. nov., a marine bacterium isolated from coastal.</title>
        <authorList>
            <person name="Yu Q."/>
            <person name="Qi Y."/>
            <person name="Pu J."/>
        </authorList>
    </citation>
    <scope>NUCLEOTIDE SEQUENCE [LARGE SCALE GENOMIC DNA]</scope>
    <source>
        <strain evidence="3 4">YQF-2</strain>
    </source>
</reference>
<comment type="caution">
    <text evidence="3">The sequence shown here is derived from an EMBL/GenBank/DDBJ whole genome shotgun (WGS) entry which is preliminary data.</text>
</comment>
<dbReference type="InterPro" id="IPR051311">
    <property type="entry name" value="DedA_domain"/>
</dbReference>
<accession>A0A7Y5AVB2</accession>
<dbReference type="PANTHER" id="PTHR42709">
    <property type="entry name" value="ALKALINE PHOSPHATASE LIKE PROTEIN"/>
    <property type="match status" value="1"/>
</dbReference>
<keyword evidence="4" id="KW-1185">Reference proteome</keyword>
<gene>
    <name evidence="3" type="ORF">HRH59_18920</name>
</gene>
<dbReference type="PANTHER" id="PTHR42709:SF11">
    <property type="entry name" value="DEDA FAMILY PROTEIN"/>
    <property type="match status" value="1"/>
</dbReference>
<evidence type="ECO:0000313" key="3">
    <source>
        <dbReference type="EMBL" id="NRQ44615.1"/>
    </source>
</evidence>
<feature type="domain" description="VTT" evidence="2">
    <location>
        <begin position="56"/>
        <end position="161"/>
    </location>
</feature>
<organism evidence="3 4">
    <name type="scientific">Rheinheimera lutimaris</name>
    <dbReference type="NCBI Taxonomy" id="2740584"/>
    <lineage>
        <taxon>Bacteria</taxon>
        <taxon>Pseudomonadati</taxon>
        <taxon>Pseudomonadota</taxon>
        <taxon>Gammaproteobacteria</taxon>
        <taxon>Chromatiales</taxon>
        <taxon>Chromatiaceae</taxon>
        <taxon>Rheinheimera</taxon>
    </lineage>
</organism>
<feature type="transmembrane region" description="Helical" evidence="1">
    <location>
        <begin position="126"/>
        <end position="146"/>
    </location>
</feature>
<evidence type="ECO:0000259" key="2">
    <source>
        <dbReference type="Pfam" id="PF09335"/>
    </source>
</evidence>
<feature type="transmembrane region" description="Helical" evidence="1">
    <location>
        <begin position="57"/>
        <end position="77"/>
    </location>
</feature>
<feature type="transmembrane region" description="Helical" evidence="1">
    <location>
        <begin position="20"/>
        <end position="45"/>
    </location>
</feature>
<dbReference type="InterPro" id="IPR032816">
    <property type="entry name" value="VTT_dom"/>
</dbReference>
<evidence type="ECO:0000313" key="4">
    <source>
        <dbReference type="Proteomes" id="UP000523161"/>
    </source>
</evidence>
<keyword evidence="1" id="KW-1133">Transmembrane helix</keyword>
<name>A0A7Y5AVB2_9GAMM</name>
<sequence>MLNAKELSAQTWLERLDKSAFALPLLFALSMAETLIIPIPIEAILIPWMLSQSRRRWTIATVALAGNITAAALGYWLGALAMEQWGDSLIELFGGMQAYDSFAEQIRSDGFMSIVAVGITPTPLQIAMLAAGATGYSFLLFLLAVTLSRALRYYGLVLLVHLAGDAALRLWKRYSRQLGAALLAVAGAWLLFAFVI</sequence>
<keyword evidence="1" id="KW-0472">Membrane</keyword>
<dbReference type="EMBL" id="JABSOD010000038">
    <property type="protein sequence ID" value="NRQ44615.1"/>
    <property type="molecule type" value="Genomic_DNA"/>
</dbReference>
<dbReference type="Proteomes" id="UP000523161">
    <property type="component" value="Unassembled WGS sequence"/>
</dbReference>
<dbReference type="Pfam" id="PF09335">
    <property type="entry name" value="VTT_dom"/>
    <property type="match status" value="1"/>
</dbReference>
<feature type="transmembrane region" description="Helical" evidence="1">
    <location>
        <begin position="177"/>
        <end position="195"/>
    </location>
</feature>
<protein>
    <submittedName>
        <fullName evidence="3">DedA family protein</fullName>
    </submittedName>
</protein>
<keyword evidence="1" id="KW-0812">Transmembrane</keyword>
<evidence type="ECO:0000256" key="1">
    <source>
        <dbReference type="SAM" id="Phobius"/>
    </source>
</evidence>
<dbReference type="GO" id="GO:0005886">
    <property type="term" value="C:plasma membrane"/>
    <property type="evidence" value="ECO:0007669"/>
    <property type="project" value="TreeGrafter"/>
</dbReference>
<dbReference type="RefSeq" id="WP_173502822.1">
    <property type="nucleotide sequence ID" value="NZ_JABSOD010000038.1"/>
</dbReference>